<evidence type="ECO:0000313" key="2">
    <source>
        <dbReference type="Proteomes" id="UP000315783"/>
    </source>
</evidence>
<evidence type="ECO:0000313" key="1">
    <source>
        <dbReference type="EMBL" id="TQV94906.1"/>
    </source>
</evidence>
<reference evidence="1 2" key="1">
    <citation type="journal article" date="2019" name="Appl. Microbiol. Biotechnol.">
        <title>Genome sequence of Isaria javanica and comparative genome analysis insights into family S53 peptidase evolution in fungal entomopathogens.</title>
        <authorList>
            <person name="Lin R."/>
            <person name="Zhang X."/>
            <person name="Xin B."/>
            <person name="Zou M."/>
            <person name="Gao Y."/>
            <person name="Qin F."/>
            <person name="Hu Q."/>
            <person name="Xie B."/>
            <person name="Cheng X."/>
        </authorList>
    </citation>
    <scope>NUCLEOTIDE SEQUENCE [LARGE SCALE GENOMIC DNA]</scope>
    <source>
        <strain evidence="1 2">IJ1G</strain>
    </source>
</reference>
<gene>
    <name evidence="1" type="ORF">IF1G_05893</name>
</gene>
<dbReference type="AlphaFoldDB" id="A0A545UZM2"/>
<proteinExistence type="predicted"/>
<dbReference type="EMBL" id="SPUK01000008">
    <property type="protein sequence ID" value="TQV94906.1"/>
    <property type="molecule type" value="Genomic_DNA"/>
</dbReference>
<dbReference type="Proteomes" id="UP000315783">
    <property type="component" value="Unassembled WGS sequence"/>
</dbReference>
<keyword evidence="2" id="KW-1185">Reference proteome</keyword>
<sequence>MDGSSGLSKQKRTEACPVRVGRVGRSSVNDAKPLQSGGWLFDKFHTELRRRIVVFHNVCILRHREREGFSELSASYLGQIKSSLMQMEIRREDTPGAFARACVCIFLLAHSRLSIGS</sequence>
<organism evidence="1 2">
    <name type="scientific">Cordyceps javanica</name>
    <dbReference type="NCBI Taxonomy" id="43265"/>
    <lineage>
        <taxon>Eukaryota</taxon>
        <taxon>Fungi</taxon>
        <taxon>Dikarya</taxon>
        <taxon>Ascomycota</taxon>
        <taxon>Pezizomycotina</taxon>
        <taxon>Sordariomycetes</taxon>
        <taxon>Hypocreomycetidae</taxon>
        <taxon>Hypocreales</taxon>
        <taxon>Cordycipitaceae</taxon>
        <taxon>Cordyceps</taxon>
    </lineage>
</organism>
<name>A0A545UZM2_9HYPO</name>
<comment type="caution">
    <text evidence="1">The sequence shown here is derived from an EMBL/GenBank/DDBJ whole genome shotgun (WGS) entry which is preliminary data.</text>
</comment>
<accession>A0A545UZM2</accession>
<protein>
    <submittedName>
        <fullName evidence="1">Uncharacterized protein</fullName>
    </submittedName>
</protein>